<evidence type="ECO:0000313" key="5">
    <source>
        <dbReference type="Proteomes" id="UP000191110"/>
    </source>
</evidence>
<reference evidence="4 5" key="1">
    <citation type="submission" date="2016-11" db="EMBL/GenBank/DDBJ databases">
        <title>Mixed transmission modes and dynamic genome evolution in an obligate animal-bacterial symbiosis.</title>
        <authorList>
            <person name="Russell S.L."/>
            <person name="Corbett-Detig R.B."/>
            <person name="Cavanaugh C.M."/>
        </authorList>
    </citation>
    <scope>NUCLEOTIDE SEQUENCE [LARGE SCALE GENOMIC DNA]</scope>
    <source>
        <strain evidence="4">Sveles-Q1</strain>
    </source>
</reference>
<dbReference type="InterPro" id="IPR030678">
    <property type="entry name" value="Peptide/Ni-bd"/>
</dbReference>
<comment type="caution">
    <text evidence="4">The sequence shown here is derived from an EMBL/GenBank/DDBJ whole genome shotgun (WGS) entry which is preliminary data.</text>
</comment>
<dbReference type="Pfam" id="PF00496">
    <property type="entry name" value="SBP_bac_5"/>
    <property type="match status" value="1"/>
</dbReference>
<dbReference type="RefSeq" id="WP_078484776.1">
    <property type="nucleotide sequence ID" value="NZ_MPRL01000074.1"/>
</dbReference>
<dbReference type="GO" id="GO:0042884">
    <property type="term" value="P:microcin transport"/>
    <property type="evidence" value="ECO:0007669"/>
    <property type="project" value="TreeGrafter"/>
</dbReference>
<dbReference type="AlphaFoldDB" id="A0A1T2L117"/>
<dbReference type="OrthoDB" id="9801912at2"/>
<evidence type="ECO:0000256" key="2">
    <source>
        <dbReference type="SAM" id="SignalP"/>
    </source>
</evidence>
<organism evidence="4 5">
    <name type="scientific">Solemya pervernicosa gill symbiont</name>
    <dbReference type="NCBI Taxonomy" id="642797"/>
    <lineage>
        <taxon>Bacteria</taxon>
        <taxon>Pseudomonadati</taxon>
        <taxon>Pseudomonadota</taxon>
        <taxon>Gammaproteobacteria</taxon>
        <taxon>sulfur-oxidizing symbionts</taxon>
    </lineage>
</organism>
<sequence>MISWRHLNYLLMLLSLLSIPFGLQAAPAQALGYEPKYPPGFDHFDYVNPDAPKTGKLVLSVTGSFDSFNPYVLKGLSADGLTPLMIETLMASSLDEPFSQYGLLAEDAALAEDKRSVTFRLRPEARFNDGSVVTAEDVKFSFDSLKGEKGHPQYRFYYADIERAVVVDSRTVRFEFTKVNPELHMIAGQIPIFSRNWVGDKAFDKVAMEPPIASGPYTVESFDIGKNITYRRNPNYWGRDLNVRRGMFNFERITYKYYRDATVALEAFKAGEFEFIHEYNSKKWARDYIGPKFRDGRIVKQNLKHSNNAGMQGFVFNLRRPLFKDLRVRQAISQALDFDWSNRKLFYNQYERCDSYFSNSELAARGLPEGDELALLEPLRDELRPEVFTETWQPPTTKAPASLRSNLRKAKALLQEAGWVYRDGALRNAKGEKFSFEVILAQKGFERILAPFARNLTKLGIEVEYRTVDIALYQRRIESFDFDMVVGGFGQSQSPGNELMGMFHSSSAQQKGSRNTFGIEAPAVDALVDALIYAKDRSGLVTAARALDRVLLNGYYLVPHWYIGSHRIAYWDRFGMPESLPLYYNADSWMLATWWKRAEKTGATN</sequence>
<dbReference type="SUPFAM" id="SSF53850">
    <property type="entry name" value="Periplasmic binding protein-like II"/>
    <property type="match status" value="1"/>
</dbReference>
<gene>
    <name evidence="4" type="ORF">BOW53_14350</name>
</gene>
<evidence type="ECO:0000313" key="4">
    <source>
        <dbReference type="EMBL" id="OOZ38772.1"/>
    </source>
</evidence>
<feature type="signal peptide" evidence="2">
    <location>
        <begin position="1"/>
        <end position="25"/>
    </location>
</feature>
<dbReference type="PANTHER" id="PTHR30290">
    <property type="entry name" value="PERIPLASMIC BINDING COMPONENT OF ABC TRANSPORTER"/>
    <property type="match status" value="1"/>
</dbReference>
<dbReference type="PIRSF" id="PIRSF002741">
    <property type="entry name" value="MppA"/>
    <property type="match status" value="1"/>
</dbReference>
<keyword evidence="1 2" id="KW-0732">Signal</keyword>
<feature type="domain" description="Solute-binding protein family 5" evidence="3">
    <location>
        <begin position="102"/>
        <end position="509"/>
    </location>
</feature>
<dbReference type="CDD" id="cd08497">
    <property type="entry name" value="MbnE-like"/>
    <property type="match status" value="1"/>
</dbReference>
<dbReference type="Proteomes" id="UP000191110">
    <property type="component" value="Unassembled WGS sequence"/>
</dbReference>
<feature type="chain" id="PRO_5012820526" evidence="2">
    <location>
        <begin position="26"/>
        <end position="605"/>
    </location>
</feature>
<dbReference type="GO" id="GO:1904680">
    <property type="term" value="F:peptide transmembrane transporter activity"/>
    <property type="evidence" value="ECO:0007669"/>
    <property type="project" value="TreeGrafter"/>
</dbReference>
<dbReference type="PANTHER" id="PTHR30290:SF64">
    <property type="entry name" value="ABC TRANSPORTER PERIPLASMIC BINDING PROTEIN"/>
    <property type="match status" value="1"/>
</dbReference>
<keyword evidence="5" id="KW-1185">Reference proteome</keyword>
<evidence type="ECO:0000256" key="1">
    <source>
        <dbReference type="ARBA" id="ARBA00022729"/>
    </source>
</evidence>
<dbReference type="EMBL" id="MPRL01000074">
    <property type="protein sequence ID" value="OOZ38772.1"/>
    <property type="molecule type" value="Genomic_DNA"/>
</dbReference>
<dbReference type="InterPro" id="IPR039424">
    <property type="entry name" value="SBP_5"/>
</dbReference>
<accession>A0A1T2L117</accession>
<dbReference type="GO" id="GO:0043190">
    <property type="term" value="C:ATP-binding cassette (ABC) transporter complex"/>
    <property type="evidence" value="ECO:0007669"/>
    <property type="project" value="InterPro"/>
</dbReference>
<proteinExistence type="predicted"/>
<dbReference type="GO" id="GO:0015833">
    <property type="term" value="P:peptide transport"/>
    <property type="evidence" value="ECO:0007669"/>
    <property type="project" value="TreeGrafter"/>
</dbReference>
<name>A0A1T2L117_9GAMM</name>
<protein>
    <submittedName>
        <fullName evidence="4">ABC transporter substrate-binding protein</fullName>
    </submittedName>
</protein>
<dbReference type="Gene3D" id="3.10.105.10">
    <property type="entry name" value="Dipeptide-binding Protein, Domain 3"/>
    <property type="match status" value="1"/>
</dbReference>
<evidence type="ECO:0000259" key="3">
    <source>
        <dbReference type="Pfam" id="PF00496"/>
    </source>
</evidence>
<dbReference type="GO" id="GO:0030288">
    <property type="term" value="C:outer membrane-bounded periplasmic space"/>
    <property type="evidence" value="ECO:0007669"/>
    <property type="project" value="TreeGrafter"/>
</dbReference>
<dbReference type="Gene3D" id="3.40.190.10">
    <property type="entry name" value="Periplasmic binding protein-like II"/>
    <property type="match status" value="1"/>
</dbReference>
<dbReference type="InterPro" id="IPR000914">
    <property type="entry name" value="SBP_5_dom"/>
</dbReference>